<name>A0A9D3UM64_9ROSI</name>
<dbReference type="EMBL" id="JAIQCV010000011">
    <property type="protein sequence ID" value="KAH1047379.1"/>
    <property type="molecule type" value="Genomic_DNA"/>
</dbReference>
<accession>A0A9D3UM64</accession>
<dbReference type="AlphaFoldDB" id="A0A9D3UM64"/>
<protein>
    <submittedName>
        <fullName evidence="1">Uncharacterized protein</fullName>
    </submittedName>
</protein>
<feature type="non-terminal residue" evidence="1">
    <location>
        <position position="52"/>
    </location>
</feature>
<comment type="caution">
    <text evidence="1">The sequence shown here is derived from an EMBL/GenBank/DDBJ whole genome shotgun (WGS) entry which is preliminary data.</text>
</comment>
<keyword evidence="2" id="KW-1185">Reference proteome</keyword>
<evidence type="ECO:0000313" key="1">
    <source>
        <dbReference type="EMBL" id="KAH1047379.1"/>
    </source>
</evidence>
<organism evidence="1 2">
    <name type="scientific">Gossypium stocksii</name>
    <dbReference type="NCBI Taxonomy" id="47602"/>
    <lineage>
        <taxon>Eukaryota</taxon>
        <taxon>Viridiplantae</taxon>
        <taxon>Streptophyta</taxon>
        <taxon>Embryophyta</taxon>
        <taxon>Tracheophyta</taxon>
        <taxon>Spermatophyta</taxon>
        <taxon>Magnoliopsida</taxon>
        <taxon>eudicotyledons</taxon>
        <taxon>Gunneridae</taxon>
        <taxon>Pentapetalae</taxon>
        <taxon>rosids</taxon>
        <taxon>malvids</taxon>
        <taxon>Malvales</taxon>
        <taxon>Malvaceae</taxon>
        <taxon>Malvoideae</taxon>
        <taxon>Gossypium</taxon>
    </lineage>
</organism>
<reference evidence="1 2" key="1">
    <citation type="journal article" date="2021" name="Plant Biotechnol. J.">
        <title>Multi-omics assisted identification of the key and species-specific regulatory components of drought-tolerant mechanisms in Gossypium stocksii.</title>
        <authorList>
            <person name="Yu D."/>
            <person name="Ke L."/>
            <person name="Zhang D."/>
            <person name="Wu Y."/>
            <person name="Sun Y."/>
            <person name="Mei J."/>
            <person name="Sun J."/>
            <person name="Sun Y."/>
        </authorList>
    </citation>
    <scope>NUCLEOTIDE SEQUENCE [LARGE SCALE GENOMIC DNA]</scope>
    <source>
        <strain evidence="2">cv. E1</strain>
        <tissue evidence="1">Leaf</tissue>
    </source>
</reference>
<sequence>MSQTWSYTGSHVEADAISQAGSYTSSRLIADAMSQTWSYTSPHIEPMLCPRH</sequence>
<proteinExistence type="predicted"/>
<gene>
    <name evidence="1" type="ORF">J1N35_038163</name>
</gene>
<dbReference type="Proteomes" id="UP000828251">
    <property type="component" value="Unassembled WGS sequence"/>
</dbReference>
<evidence type="ECO:0000313" key="2">
    <source>
        <dbReference type="Proteomes" id="UP000828251"/>
    </source>
</evidence>